<reference evidence="1" key="1">
    <citation type="journal article" date="2019" name="bioRxiv">
        <title>The Genome of the Zebra Mussel, Dreissena polymorpha: A Resource for Invasive Species Research.</title>
        <authorList>
            <person name="McCartney M.A."/>
            <person name="Auch B."/>
            <person name="Kono T."/>
            <person name="Mallez S."/>
            <person name="Zhang Y."/>
            <person name="Obille A."/>
            <person name="Becker A."/>
            <person name="Abrahante J.E."/>
            <person name="Garbe J."/>
            <person name="Badalamenti J.P."/>
            <person name="Herman A."/>
            <person name="Mangelson H."/>
            <person name="Liachko I."/>
            <person name="Sullivan S."/>
            <person name="Sone E.D."/>
            <person name="Koren S."/>
            <person name="Silverstein K.A.T."/>
            <person name="Beckman K.B."/>
            <person name="Gohl D.M."/>
        </authorList>
    </citation>
    <scope>NUCLEOTIDE SEQUENCE</scope>
    <source>
        <strain evidence="1">Duluth1</strain>
        <tissue evidence="1">Whole animal</tissue>
    </source>
</reference>
<sequence length="146" mass="16731">MGILRKKRNLQLLVRDIVCNDDVQTLALQVQVVSDNEALTVIKFGNEVIPELLNWIEEADTRVVAHVEWAAHIKQCQRVVMMSNDTDSFALFLHFTPYFQTLGMKEIWQQYGTCDKRRMLPLCFSALDTAGKDNDKGSDIDRRTTA</sequence>
<name>A0A9D4CJ72_DREPO</name>
<keyword evidence="2" id="KW-1185">Reference proteome</keyword>
<accession>A0A9D4CJ72</accession>
<gene>
    <name evidence="1" type="ORF">DPMN_051016</name>
</gene>
<dbReference type="EMBL" id="JAIWYP010000012">
    <property type="protein sequence ID" value="KAH3725181.1"/>
    <property type="molecule type" value="Genomic_DNA"/>
</dbReference>
<evidence type="ECO:0000313" key="1">
    <source>
        <dbReference type="EMBL" id="KAH3725181.1"/>
    </source>
</evidence>
<comment type="caution">
    <text evidence="1">The sequence shown here is derived from an EMBL/GenBank/DDBJ whole genome shotgun (WGS) entry which is preliminary data.</text>
</comment>
<dbReference type="Proteomes" id="UP000828390">
    <property type="component" value="Unassembled WGS sequence"/>
</dbReference>
<evidence type="ECO:0000313" key="2">
    <source>
        <dbReference type="Proteomes" id="UP000828390"/>
    </source>
</evidence>
<organism evidence="1 2">
    <name type="scientific">Dreissena polymorpha</name>
    <name type="common">Zebra mussel</name>
    <name type="synonym">Mytilus polymorpha</name>
    <dbReference type="NCBI Taxonomy" id="45954"/>
    <lineage>
        <taxon>Eukaryota</taxon>
        <taxon>Metazoa</taxon>
        <taxon>Spiralia</taxon>
        <taxon>Lophotrochozoa</taxon>
        <taxon>Mollusca</taxon>
        <taxon>Bivalvia</taxon>
        <taxon>Autobranchia</taxon>
        <taxon>Heteroconchia</taxon>
        <taxon>Euheterodonta</taxon>
        <taxon>Imparidentia</taxon>
        <taxon>Neoheterodontei</taxon>
        <taxon>Myida</taxon>
        <taxon>Dreissenoidea</taxon>
        <taxon>Dreissenidae</taxon>
        <taxon>Dreissena</taxon>
    </lineage>
</organism>
<reference evidence="1" key="2">
    <citation type="submission" date="2020-11" db="EMBL/GenBank/DDBJ databases">
        <authorList>
            <person name="McCartney M.A."/>
            <person name="Auch B."/>
            <person name="Kono T."/>
            <person name="Mallez S."/>
            <person name="Becker A."/>
            <person name="Gohl D.M."/>
            <person name="Silverstein K.A.T."/>
            <person name="Koren S."/>
            <person name="Bechman K.B."/>
            <person name="Herman A."/>
            <person name="Abrahante J.E."/>
            <person name="Garbe J."/>
        </authorList>
    </citation>
    <scope>NUCLEOTIDE SEQUENCE</scope>
    <source>
        <strain evidence="1">Duluth1</strain>
        <tissue evidence="1">Whole animal</tissue>
    </source>
</reference>
<protein>
    <submittedName>
        <fullName evidence="1">Uncharacterized protein</fullName>
    </submittedName>
</protein>
<proteinExistence type="predicted"/>
<dbReference type="AlphaFoldDB" id="A0A9D4CJ72"/>